<gene>
    <name evidence="9" type="ORF">ACFPN2_16730</name>
</gene>
<evidence type="ECO:0000256" key="2">
    <source>
        <dbReference type="ARBA" id="ARBA00022475"/>
    </source>
</evidence>
<accession>A0ABV8SSY9</accession>
<comment type="caution">
    <text evidence="9">The sequence shown here is derived from an EMBL/GenBank/DDBJ whole genome shotgun (WGS) entry which is preliminary data.</text>
</comment>
<protein>
    <submittedName>
        <fullName evidence="9">ABC transporter permease</fullName>
    </submittedName>
</protein>
<evidence type="ECO:0000256" key="3">
    <source>
        <dbReference type="ARBA" id="ARBA00022692"/>
    </source>
</evidence>
<dbReference type="InterPro" id="IPR051125">
    <property type="entry name" value="ABC-4/HrtB_transporter"/>
</dbReference>
<evidence type="ECO:0000256" key="5">
    <source>
        <dbReference type="ARBA" id="ARBA00023136"/>
    </source>
</evidence>
<evidence type="ECO:0000259" key="7">
    <source>
        <dbReference type="Pfam" id="PF02687"/>
    </source>
</evidence>
<feature type="transmembrane region" description="Helical" evidence="6">
    <location>
        <begin position="362"/>
        <end position="380"/>
    </location>
</feature>
<evidence type="ECO:0000259" key="8">
    <source>
        <dbReference type="Pfam" id="PF12704"/>
    </source>
</evidence>
<keyword evidence="5 6" id="KW-0472">Membrane</keyword>
<feature type="domain" description="ABC3 transporter permease C-terminal" evidence="7">
    <location>
        <begin position="268"/>
        <end position="389"/>
    </location>
</feature>
<keyword evidence="4 6" id="KW-1133">Transmembrane helix</keyword>
<evidence type="ECO:0000256" key="6">
    <source>
        <dbReference type="SAM" id="Phobius"/>
    </source>
</evidence>
<proteinExistence type="predicted"/>
<comment type="subcellular location">
    <subcellularLocation>
        <location evidence="1">Cell membrane</location>
        <topology evidence="1">Multi-pass membrane protein</topology>
    </subcellularLocation>
</comment>
<dbReference type="PANTHER" id="PTHR43738">
    <property type="entry name" value="ABC TRANSPORTER, MEMBRANE PROTEIN"/>
    <property type="match status" value="1"/>
</dbReference>
<sequence length="397" mass="41580">MSNNSLAQIGAITSMNVRNMSQRAASSIVALIGIAGVVTVLIGVLSIAEGFRAVLEISGSDQVAIVLRNGATDEMGSGLSQEQTRIIADAKQAARDEQGPVVSPELYVVVDVPLKSTGTAANVPLRGVGPQAVKLRSNFKIVEGANFTPGKFEVVVGKGASMQFSGLTVGSQLRLGNANWTVTGIFEDRGSVAESEIWTDATVLQGAYNRGTSYQSMRVKLTSASAMQAFKDGLSTDPRLNIRVFSEQDYYAEQSKILVTLVSTIGSAIAVLMGLGAIFAALNTMYSAVSSRTREIATLRALGFGSAPVITSVLAEALLIGLVGGVVGMVVSYVAFNGVRASTMNFATFSQLTFAFTVTPQLLIQGLVYALILGFIGGLLPSLRAAKLPITTGLREL</sequence>
<feature type="transmembrane region" description="Helical" evidence="6">
    <location>
        <begin position="303"/>
        <end position="336"/>
    </location>
</feature>
<dbReference type="PANTHER" id="PTHR43738:SF3">
    <property type="entry name" value="ABC TRANSPORTER PERMEASE"/>
    <property type="match status" value="1"/>
</dbReference>
<keyword evidence="10" id="KW-1185">Reference proteome</keyword>
<feature type="domain" description="MacB-like periplasmic core" evidence="8">
    <location>
        <begin position="27"/>
        <end position="234"/>
    </location>
</feature>
<organism evidence="9 10">
    <name type="scientific">Steroidobacter flavus</name>
    <dbReference type="NCBI Taxonomy" id="1842136"/>
    <lineage>
        <taxon>Bacteria</taxon>
        <taxon>Pseudomonadati</taxon>
        <taxon>Pseudomonadota</taxon>
        <taxon>Gammaproteobacteria</taxon>
        <taxon>Steroidobacterales</taxon>
        <taxon>Steroidobacteraceae</taxon>
        <taxon>Steroidobacter</taxon>
    </lineage>
</organism>
<evidence type="ECO:0000256" key="4">
    <source>
        <dbReference type="ARBA" id="ARBA00022989"/>
    </source>
</evidence>
<name>A0ABV8SSY9_9GAMM</name>
<dbReference type="InterPro" id="IPR003838">
    <property type="entry name" value="ABC3_permease_C"/>
</dbReference>
<reference evidence="10" key="1">
    <citation type="journal article" date="2019" name="Int. J. Syst. Evol. Microbiol.">
        <title>The Global Catalogue of Microorganisms (GCM) 10K type strain sequencing project: providing services to taxonomists for standard genome sequencing and annotation.</title>
        <authorList>
            <consortium name="The Broad Institute Genomics Platform"/>
            <consortium name="The Broad Institute Genome Sequencing Center for Infectious Disease"/>
            <person name="Wu L."/>
            <person name="Ma J."/>
        </authorList>
    </citation>
    <scope>NUCLEOTIDE SEQUENCE [LARGE SCALE GENOMIC DNA]</scope>
    <source>
        <strain evidence="10">CGMCC 1.10759</strain>
    </source>
</reference>
<dbReference type="EMBL" id="JBHSDU010000003">
    <property type="protein sequence ID" value="MFC4310741.1"/>
    <property type="molecule type" value="Genomic_DNA"/>
</dbReference>
<feature type="transmembrane region" description="Helical" evidence="6">
    <location>
        <begin position="28"/>
        <end position="48"/>
    </location>
</feature>
<evidence type="ECO:0000313" key="9">
    <source>
        <dbReference type="EMBL" id="MFC4310741.1"/>
    </source>
</evidence>
<dbReference type="InterPro" id="IPR025857">
    <property type="entry name" value="MacB_PCD"/>
</dbReference>
<evidence type="ECO:0000256" key="1">
    <source>
        <dbReference type="ARBA" id="ARBA00004651"/>
    </source>
</evidence>
<dbReference type="Proteomes" id="UP001595904">
    <property type="component" value="Unassembled WGS sequence"/>
</dbReference>
<dbReference type="Pfam" id="PF02687">
    <property type="entry name" value="FtsX"/>
    <property type="match status" value="1"/>
</dbReference>
<evidence type="ECO:0000313" key="10">
    <source>
        <dbReference type="Proteomes" id="UP001595904"/>
    </source>
</evidence>
<dbReference type="RefSeq" id="WP_380598487.1">
    <property type="nucleotide sequence ID" value="NZ_JBHSDU010000003.1"/>
</dbReference>
<dbReference type="Pfam" id="PF12704">
    <property type="entry name" value="MacB_PCD"/>
    <property type="match status" value="1"/>
</dbReference>
<feature type="transmembrane region" description="Helical" evidence="6">
    <location>
        <begin position="257"/>
        <end position="282"/>
    </location>
</feature>
<keyword evidence="2" id="KW-1003">Cell membrane</keyword>
<keyword evidence="3 6" id="KW-0812">Transmembrane</keyword>